<sequence length="127" mass="13734">MKSTSSGATAVEFKKAVLSLTVTPQITPDNRLILDLDVTQDRVGEVLKTLEGETVAIDTQRIGTQVLVNDGETVVLGGIFQHAMTSKVDKVPLLGDIPGLGALFRRTYENIGKNELLIFVTPKIITQ</sequence>
<comment type="similarity">
    <text evidence="1">Belongs to the bacterial secretin family.</text>
</comment>
<evidence type="ECO:0000256" key="1">
    <source>
        <dbReference type="RuleBase" id="RU004003"/>
    </source>
</evidence>
<protein>
    <submittedName>
        <fullName evidence="3">Type IV pilus biogenesis and competence protein PilQ</fullName>
    </submittedName>
</protein>
<gene>
    <name evidence="3" type="primary">pilQ_2</name>
    <name evidence="3" type="ORF">VTH8203_03456</name>
</gene>
<dbReference type="Proteomes" id="UP000219336">
    <property type="component" value="Unassembled WGS sequence"/>
</dbReference>
<reference evidence="4" key="1">
    <citation type="submission" date="2016-06" db="EMBL/GenBank/DDBJ databases">
        <authorList>
            <person name="Rodrigo-Torres L."/>
            <person name="Arahal R.D."/>
            <person name="Lucena T."/>
        </authorList>
    </citation>
    <scope>NUCLEOTIDE SEQUENCE [LARGE SCALE GENOMIC DNA]</scope>
    <source>
        <strain evidence="4">CECT8203</strain>
    </source>
</reference>
<dbReference type="GO" id="GO:0009306">
    <property type="term" value="P:protein secretion"/>
    <property type="evidence" value="ECO:0007669"/>
    <property type="project" value="InterPro"/>
</dbReference>
<dbReference type="PANTHER" id="PTHR30604:SF1">
    <property type="entry name" value="DNA UTILIZATION PROTEIN HOFQ"/>
    <property type="match status" value="1"/>
</dbReference>
<evidence type="ECO:0000259" key="2">
    <source>
        <dbReference type="Pfam" id="PF00263"/>
    </source>
</evidence>
<evidence type="ECO:0000313" key="4">
    <source>
        <dbReference type="Proteomes" id="UP000219336"/>
    </source>
</evidence>
<evidence type="ECO:0000313" key="3">
    <source>
        <dbReference type="EMBL" id="SNX49808.1"/>
    </source>
</evidence>
<dbReference type="Pfam" id="PF00263">
    <property type="entry name" value="Secretin"/>
    <property type="match status" value="1"/>
</dbReference>
<dbReference type="InterPro" id="IPR004846">
    <property type="entry name" value="T2SS/T3SS_dom"/>
</dbReference>
<accession>A0A240EMB0</accession>
<proteinExistence type="inferred from homology"/>
<keyword evidence="4" id="KW-1185">Reference proteome</keyword>
<dbReference type="PRINTS" id="PR00811">
    <property type="entry name" value="BCTERIALGSPD"/>
</dbReference>
<feature type="domain" description="Type II/III secretion system secretin-like" evidence="2">
    <location>
        <begin position="4"/>
        <end position="125"/>
    </location>
</feature>
<dbReference type="AlphaFoldDB" id="A0A240EMB0"/>
<dbReference type="InterPro" id="IPR051808">
    <property type="entry name" value="Type_IV_pilus_biogenesis"/>
</dbReference>
<name>A0A240EMB0_9VIBR</name>
<organism evidence="3 4">
    <name type="scientific">Vibrio thalassae</name>
    <dbReference type="NCBI Taxonomy" id="1243014"/>
    <lineage>
        <taxon>Bacteria</taxon>
        <taxon>Pseudomonadati</taxon>
        <taxon>Pseudomonadota</taxon>
        <taxon>Gammaproteobacteria</taxon>
        <taxon>Vibrionales</taxon>
        <taxon>Vibrionaceae</taxon>
        <taxon>Vibrio</taxon>
    </lineage>
</organism>
<dbReference type="InterPro" id="IPR001775">
    <property type="entry name" value="GspD/PilQ"/>
</dbReference>
<dbReference type="PANTHER" id="PTHR30604">
    <property type="entry name" value="PROTEIN TRANSPORT PROTEIN HOFQ"/>
    <property type="match status" value="1"/>
</dbReference>
<dbReference type="EMBL" id="OANU01000073">
    <property type="protein sequence ID" value="SNX49808.1"/>
    <property type="molecule type" value="Genomic_DNA"/>
</dbReference>